<keyword evidence="1" id="KW-0472">Membrane</keyword>
<comment type="caution">
    <text evidence="2">The sequence shown here is derived from an EMBL/GenBank/DDBJ whole genome shotgun (WGS) entry which is preliminary data.</text>
</comment>
<evidence type="ECO:0000256" key="1">
    <source>
        <dbReference type="SAM" id="Phobius"/>
    </source>
</evidence>
<proteinExistence type="predicted"/>
<evidence type="ECO:0000313" key="2">
    <source>
        <dbReference type="EMBL" id="MBS9478216.1"/>
    </source>
</evidence>
<evidence type="ECO:0000313" key="3">
    <source>
        <dbReference type="Proteomes" id="UP001166585"/>
    </source>
</evidence>
<dbReference type="Proteomes" id="UP001166585">
    <property type="component" value="Unassembled WGS sequence"/>
</dbReference>
<keyword evidence="3" id="KW-1185">Reference proteome</keyword>
<dbReference type="RefSeq" id="WP_213756077.1">
    <property type="nucleotide sequence ID" value="NZ_JAHCQH010000018.1"/>
</dbReference>
<evidence type="ECO:0008006" key="4">
    <source>
        <dbReference type="Google" id="ProtNLM"/>
    </source>
</evidence>
<name>A0ABS5RBB3_9HYPH</name>
<feature type="transmembrane region" description="Helical" evidence="1">
    <location>
        <begin position="7"/>
        <end position="26"/>
    </location>
</feature>
<protein>
    <recommendedName>
        <fullName evidence="4">Histidine kinase</fullName>
    </recommendedName>
</protein>
<gene>
    <name evidence="2" type="ORF">KIP89_13965</name>
</gene>
<organism evidence="2 3">
    <name type="scientific">Ancylobacter radicis</name>
    <dbReference type="NCBI Taxonomy" id="2836179"/>
    <lineage>
        <taxon>Bacteria</taxon>
        <taxon>Pseudomonadati</taxon>
        <taxon>Pseudomonadota</taxon>
        <taxon>Alphaproteobacteria</taxon>
        <taxon>Hyphomicrobiales</taxon>
        <taxon>Xanthobacteraceae</taxon>
        <taxon>Ancylobacter</taxon>
    </lineage>
</organism>
<reference evidence="2" key="1">
    <citation type="submission" date="2021-05" db="EMBL/GenBank/DDBJ databases">
        <authorList>
            <person name="Sun Q."/>
            <person name="Inoue M."/>
        </authorList>
    </citation>
    <scope>NUCLEOTIDE SEQUENCE</scope>
    <source>
        <strain evidence="2">VKM B-3255</strain>
    </source>
</reference>
<keyword evidence="1" id="KW-0812">Transmembrane</keyword>
<dbReference type="EMBL" id="JAHCQH010000018">
    <property type="protein sequence ID" value="MBS9478216.1"/>
    <property type="molecule type" value="Genomic_DNA"/>
</dbReference>
<accession>A0ABS5RBB3</accession>
<keyword evidence="1" id="KW-1133">Transmembrane helix</keyword>
<sequence>MPSLIRLLVILGVLGGIGYGVMWALANLVEPTPREMSITVPLDRKTP</sequence>